<dbReference type="GO" id="GO:0005975">
    <property type="term" value="P:carbohydrate metabolic process"/>
    <property type="evidence" value="ECO:0007669"/>
    <property type="project" value="InterPro"/>
</dbReference>
<dbReference type="InterPro" id="IPR012341">
    <property type="entry name" value="6hp_glycosidase-like_sf"/>
</dbReference>
<evidence type="ECO:0000259" key="2">
    <source>
        <dbReference type="Pfam" id="PF12215"/>
    </source>
</evidence>
<dbReference type="Gene3D" id="1.50.10.10">
    <property type="match status" value="1"/>
</dbReference>
<sequence length="667" mass="76058">MVIYSSLPSQGVPMGGIGAGKVEINGEVKLVNISIANNWSSPFKIMRGFHVFFKPNETDGVFLQRRVGQSIKEFQGDLVYEGEYPFTRISMKGKYLVNFEAFSPIIPRNIDDSSLPALGISIKVSGSSGILGISIQNIVGTRTEGRINLAREGGIFMTNLKTNEHDPAMGNISIIAEKPDLVLAQYNLRRKLSEVFYSKDKSLYENEEPWISINSDQVPRDNPHEVTGESDEPVGIVFSKVKDGEEIRFVFSWYFSGKHVFYPYGHYYQNKFKDSWEVAKYFKEEFLRLRNETLRWHSEIPNDIPWLKDAIINSTYILSTSTWLDDNGRFSIYESPQNCPYQGTIGTCYELGSLPVLLMFPELEKSFLKLLASKVREDGYVPHDLGFHSLDIPTDGTTSPPRWKDMNPSFILLVYRYFKFTGDKRFLEELFPVMEKVLEWEISQDKDGDGLPELEGEMDNAFDAIAIKGVDSYTSSLFIASLLAFMRACDILKRECKNYAEILKRARDSFSSLFNGKYFIPWRGDPKIDNAIFLGQFWGEWWATLLGLDHIIDKEKMASSLNWALRVNASVSQYCTPNLVKENGEIVMLSPQTYSSWPRLLTAVAWIGKKYGIDFLPALKKEWDNLVNQGLVWNNPSRISAITGKPEPVTDFLDHYVGSSAFWTFLF</sequence>
<dbReference type="AlphaFoldDB" id="A0A031LSB4"/>
<dbReference type="Pfam" id="PF04685">
    <property type="entry name" value="DUF608"/>
    <property type="match status" value="1"/>
</dbReference>
<organism evidence="3 4">
    <name type="scientific">Candidatus Acidianus copahuensis</name>
    <dbReference type="NCBI Taxonomy" id="1160895"/>
    <lineage>
        <taxon>Archaea</taxon>
        <taxon>Thermoproteota</taxon>
        <taxon>Thermoprotei</taxon>
        <taxon>Sulfolobales</taxon>
        <taxon>Sulfolobaceae</taxon>
        <taxon>Acidianus</taxon>
    </lineage>
</organism>
<dbReference type="Pfam" id="PF12215">
    <property type="entry name" value="Glyco_hydr_116N"/>
    <property type="match status" value="1"/>
</dbReference>
<accession>A0A031LSB4</accession>
<protein>
    <recommendedName>
        <fullName evidence="5">Glycosyl-hydrolase family 116 catalytic region domain-containing protein</fullName>
    </recommendedName>
</protein>
<comment type="caution">
    <text evidence="3">The sequence shown here is derived from an EMBL/GenBank/DDBJ whole genome shotgun (WGS) entry which is preliminary data.</text>
</comment>
<dbReference type="RefSeq" id="WP_048099228.1">
    <property type="nucleotide sequence ID" value="NZ_JFZT01000035.1"/>
</dbReference>
<feature type="domain" description="Glycosyl-hydrolase family 116 catalytic region" evidence="1">
    <location>
        <begin position="328"/>
        <end position="664"/>
    </location>
</feature>
<feature type="domain" description="Glycosyl-hydrolase family 116 N-terminal" evidence="2">
    <location>
        <begin position="11"/>
        <end position="285"/>
    </location>
</feature>
<proteinExistence type="predicted"/>
<dbReference type="OrthoDB" id="43766at2157"/>
<evidence type="ECO:0000313" key="4">
    <source>
        <dbReference type="Proteomes" id="UP000024332"/>
    </source>
</evidence>
<reference evidence="3 4" key="1">
    <citation type="submission" date="2014-03" db="EMBL/GenBank/DDBJ databases">
        <title>Draft genome sequence of the novel thermoacidophilic archaea Acidianus copahuensis ALE1 strain, isolated from Copahue volcanic area in Neuquen Argentina.</title>
        <authorList>
            <person name="Urbieta M.S."/>
            <person name="Rascovan N."/>
            <person name="Castro C."/>
            <person name="Revale S."/>
            <person name="Giaveno M.A."/>
            <person name="Vazquez M.P."/>
            <person name="Donati E.R."/>
        </authorList>
    </citation>
    <scope>NUCLEOTIDE SEQUENCE [LARGE SCALE GENOMIC DNA]</scope>
    <source>
        <strain evidence="3 4">ALE1</strain>
    </source>
</reference>
<dbReference type="STRING" id="1160895.CM19_04680"/>
<dbReference type="Proteomes" id="UP000024332">
    <property type="component" value="Unassembled WGS sequence"/>
</dbReference>
<evidence type="ECO:0000313" key="3">
    <source>
        <dbReference type="EMBL" id="EZQ10033.1"/>
    </source>
</evidence>
<evidence type="ECO:0000259" key="1">
    <source>
        <dbReference type="Pfam" id="PF04685"/>
    </source>
</evidence>
<dbReference type="InterPro" id="IPR006775">
    <property type="entry name" value="GH116_catalytic"/>
</dbReference>
<dbReference type="GO" id="GO:0008422">
    <property type="term" value="F:beta-glucosidase activity"/>
    <property type="evidence" value="ECO:0007669"/>
    <property type="project" value="TreeGrafter"/>
</dbReference>
<evidence type="ECO:0008006" key="5">
    <source>
        <dbReference type="Google" id="ProtNLM"/>
    </source>
</evidence>
<dbReference type="InterPro" id="IPR052566">
    <property type="entry name" value="Non-lysos_glucosylceramidase"/>
</dbReference>
<dbReference type="InterPro" id="IPR024462">
    <property type="entry name" value="GH116_N"/>
</dbReference>
<dbReference type="PANTHER" id="PTHR12654:SF0">
    <property type="entry name" value="NON-LYSOSOMAL GLUCOSYLCERAMIDASE"/>
    <property type="match status" value="1"/>
</dbReference>
<keyword evidence="4" id="KW-1185">Reference proteome</keyword>
<dbReference type="EMBL" id="JFZT01000035">
    <property type="protein sequence ID" value="EZQ10033.1"/>
    <property type="molecule type" value="Genomic_DNA"/>
</dbReference>
<gene>
    <name evidence="3" type="ORF">CM19_04680</name>
</gene>
<dbReference type="PANTHER" id="PTHR12654">
    <property type="entry name" value="BILE ACID BETA-GLUCOSIDASE-RELATED"/>
    <property type="match status" value="1"/>
</dbReference>
<dbReference type="SUPFAM" id="SSF48208">
    <property type="entry name" value="Six-hairpin glycosidases"/>
    <property type="match status" value="1"/>
</dbReference>
<name>A0A031LSB4_9CREN</name>
<dbReference type="InterPro" id="IPR008928">
    <property type="entry name" value="6-hairpin_glycosidase_sf"/>
</dbReference>